<organism evidence="4 5">
    <name type="scientific">Candidatus Chisholmbacteria bacterium RIFCSPLOWO2_01_FULL_49_14</name>
    <dbReference type="NCBI Taxonomy" id="1797593"/>
    <lineage>
        <taxon>Bacteria</taxon>
        <taxon>Candidatus Chisholmiibacteriota</taxon>
    </lineage>
</organism>
<comment type="caution">
    <text evidence="4">The sequence shown here is derived from an EMBL/GenBank/DDBJ whole genome shotgun (WGS) entry which is preliminary data.</text>
</comment>
<dbReference type="AlphaFoldDB" id="A0A1G1W2Y3"/>
<accession>A0A1G1W2Y3</accession>
<dbReference type="CDD" id="cd03809">
    <property type="entry name" value="GT4_MtfB-like"/>
    <property type="match status" value="1"/>
</dbReference>
<dbReference type="PANTHER" id="PTHR46401:SF2">
    <property type="entry name" value="GLYCOSYLTRANSFERASE WBBK-RELATED"/>
    <property type="match status" value="1"/>
</dbReference>
<reference evidence="4 5" key="1">
    <citation type="journal article" date="2016" name="Nat. Commun.">
        <title>Thousands of microbial genomes shed light on interconnected biogeochemical processes in an aquifer system.</title>
        <authorList>
            <person name="Anantharaman K."/>
            <person name="Brown C.T."/>
            <person name="Hug L.A."/>
            <person name="Sharon I."/>
            <person name="Castelle C.J."/>
            <person name="Probst A.J."/>
            <person name="Thomas B.C."/>
            <person name="Singh A."/>
            <person name="Wilkins M.J."/>
            <person name="Karaoz U."/>
            <person name="Brodie E.L."/>
            <person name="Williams K.H."/>
            <person name="Hubbard S.S."/>
            <person name="Banfield J.F."/>
        </authorList>
    </citation>
    <scope>NUCLEOTIDE SEQUENCE [LARGE SCALE GENOMIC DNA]</scope>
</reference>
<dbReference type="Proteomes" id="UP000176723">
    <property type="component" value="Unassembled WGS sequence"/>
</dbReference>
<feature type="domain" description="Glycosyltransferase subfamily 4-like N-terminal" evidence="3">
    <location>
        <begin position="16"/>
        <end position="165"/>
    </location>
</feature>
<evidence type="ECO:0000259" key="2">
    <source>
        <dbReference type="Pfam" id="PF00534"/>
    </source>
</evidence>
<evidence type="ECO:0000256" key="1">
    <source>
        <dbReference type="ARBA" id="ARBA00022679"/>
    </source>
</evidence>
<name>A0A1G1W2Y3_9BACT</name>
<evidence type="ECO:0000259" key="3">
    <source>
        <dbReference type="Pfam" id="PF13439"/>
    </source>
</evidence>
<dbReference type="Pfam" id="PF13439">
    <property type="entry name" value="Glyco_transf_4"/>
    <property type="match status" value="1"/>
</dbReference>
<dbReference type="STRING" id="1797593.A3A65_03080"/>
<evidence type="ECO:0000313" key="5">
    <source>
        <dbReference type="Proteomes" id="UP000176723"/>
    </source>
</evidence>
<evidence type="ECO:0000313" key="4">
    <source>
        <dbReference type="EMBL" id="OGY22001.1"/>
    </source>
</evidence>
<dbReference type="GO" id="GO:0016757">
    <property type="term" value="F:glycosyltransferase activity"/>
    <property type="evidence" value="ECO:0007669"/>
    <property type="project" value="InterPro"/>
</dbReference>
<dbReference type="Gene3D" id="3.40.50.2000">
    <property type="entry name" value="Glycogen Phosphorylase B"/>
    <property type="match status" value="2"/>
</dbReference>
<dbReference type="InterPro" id="IPR028098">
    <property type="entry name" value="Glyco_trans_4-like_N"/>
</dbReference>
<keyword evidence="1" id="KW-0808">Transferase</keyword>
<evidence type="ECO:0008006" key="6">
    <source>
        <dbReference type="Google" id="ProtNLM"/>
    </source>
</evidence>
<dbReference type="Pfam" id="PF00534">
    <property type="entry name" value="Glycos_transf_1"/>
    <property type="match status" value="1"/>
</dbReference>
<sequence>MKIAVDVTGSLYTGTGVANYYHHLVPQLRSLESDNQFLFFGYSLRRRAELTLADRTFPLPPSLMDIVWNRLHVFPVERLIGDCDLLHTWDYIQPPTRKARIVTTIHDLTPMLFSKYHLPKTVSVYKAGLKWVEREAEAIIVDSLATKADVLRLTKIPEDKIHVIYLAAADAFQEFRLRQANTKDVSIEQVRNKYGIKGDYSLSVGTLEPRKNVERSVQAFKIASADQTLVVAGRSGWGRDIKPTPGVLMIGYVPDADLPPLYAGASCFLYPSLYEGFGLPVLEAMAVGTPVVTSDRGSLKEIAGDAAVTVNPESVEAIAFGINVAIKRRDEISQKGIEQAKKFSWELTAAQTLEVYEKIGKN</sequence>
<protein>
    <recommendedName>
        <fullName evidence="6">Glycosyltransferase subfamily 4-like N-terminal domain-containing protein</fullName>
    </recommendedName>
</protein>
<feature type="domain" description="Glycosyl transferase family 1" evidence="2">
    <location>
        <begin position="188"/>
        <end position="342"/>
    </location>
</feature>
<proteinExistence type="predicted"/>
<gene>
    <name evidence="4" type="ORF">A3A65_03080</name>
</gene>
<dbReference type="EMBL" id="MHCL01000007">
    <property type="protein sequence ID" value="OGY22001.1"/>
    <property type="molecule type" value="Genomic_DNA"/>
</dbReference>
<dbReference type="PANTHER" id="PTHR46401">
    <property type="entry name" value="GLYCOSYLTRANSFERASE WBBK-RELATED"/>
    <property type="match status" value="1"/>
</dbReference>
<dbReference type="SUPFAM" id="SSF53756">
    <property type="entry name" value="UDP-Glycosyltransferase/glycogen phosphorylase"/>
    <property type="match status" value="1"/>
</dbReference>
<dbReference type="InterPro" id="IPR001296">
    <property type="entry name" value="Glyco_trans_1"/>
</dbReference>
<dbReference type="GO" id="GO:0009103">
    <property type="term" value="P:lipopolysaccharide biosynthetic process"/>
    <property type="evidence" value="ECO:0007669"/>
    <property type="project" value="TreeGrafter"/>
</dbReference>